<evidence type="ECO:0000313" key="3">
    <source>
        <dbReference type="Proteomes" id="UP000591131"/>
    </source>
</evidence>
<comment type="caution">
    <text evidence="2">The sequence shown here is derived from an EMBL/GenBank/DDBJ whole genome shotgun (WGS) entry which is preliminary data.</text>
</comment>
<feature type="compositionally biased region" description="Polar residues" evidence="1">
    <location>
        <begin position="39"/>
        <end position="59"/>
    </location>
</feature>
<protein>
    <submittedName>
        <fullName evidence="2">Uncharacterized protein</fullName>
    </submittedName>
</protein>
<feature type="non-terminal residue" evidence="2">
    <location>
        <position position="1"/>
    </location>
</feature>
<accession>A0A7J6KL55</accession>
<dbReference type="AlphaFoldDB" id="A0A7J6KL55"/>
<dbReference type="OrthoDB" id="469969at2759"/>
<dbReference type="EMBL" id="JAAPAO010002406">
    <property type="protein sequence ID" value="KAF4647740.1"/>
    <property type="molecule type" value="Genomic_DNA"/>
</dbReference>
<feature type="region of interest" description="Disordered" evidence="1">
    <location>
        <begin position="33"/>
        <end position="93"/>
    </location>
</feature>
<sequence>TLPSTAGLLKAERWRRLTAKRELAAHQQSPFSNGWWVRSLQQDPPQSAFQTPLSESGQVTLPPPPSSTQEVSRSSRRLTLSESSTPDSVSQEKRQAAAKDADKAALSFDGGPFKRVGDPRGFSGFWTQLEGKLLRRGWDYGSPEHFYFLTSLLPEKLVTKSVGKTAPKTFTGFDRAVRQLYQSLSREYGGSVEVEKLLSRTIIRGPKETLTDFVGRLDDWEDQCSTAGSPLPDATLIRAYRLGVNNEASKEASYEYPCDWVGFRNRAVTRAARVDGEVDLRTTGEATAATH</sequence>
<keyword evidence="3" id="KW-1185">Reference proteome</keyword>
<organism evidence="2 3">
    <name type="scientific">Perkinsus chesapeaki</name>
    <name type="common">Clam parasite</name>
    <name type="synonym">Perkinsus andrewsi</name>
    <dbReference type="NCBI Taxonomy" id="330153"/>
    <lineage>
        <taxon>Eukaryota</taxon>
        <taxon>Sar</taxon>
        <taxon>Alveolata</taxon>
        <taxon>Perkinsozoa</taxon>
        <taxon>Perkinsea</taxon>
        <taxon>Perkinsida</taxon>
        <taxon>Perkinsidae</taxon>
        <taxon>Perkinsus</taxon>
    </lineage>
</organism>
<evidence type="ECO:0000313" key="2">
    <source>
        <dbReference type="EMBL" id="KAF4647740.1"/>
    </source>
</evidence>
<gene>
    <name evidence="2" type="ORF">FOL47_004216</name>
</gene>
<reference evidence="2 3" key="1">
    <citation type="submission" date="2020-04" db="EMBL/GenBank/DDBJ databases">
        <title>Perkinsus chesapeaki whole genome sequence.</title>
        <authorList>
            <person name="Bogema D.R."/>
        </authorList>
    </citation>
    <scope>NUCLEOTIDE SEQUENCE [LARGE SCALE GENOMIC DNA]</scope>
    <source>
        <strain evidence="2">ATCC PRA-425</strain>
    </source>
</reference>
<evidence type="ECO:0000256" key="1">
    <source>
        <dbReference type="SAM" id="MobiDB-lite"/>
    </source>
</evidence>
<dbReference type="Proteomes" id="UP000591131">
    <property type="component" value="Unassembled WGS sequence"/>
</dbReference>
<name>A0A7J6KL55_PERCH</name>
<proteinExistence type="predicted"/>
<feature type="non-terminal residue" evidence="2">
    <location>
        <position position="291"/>
    </location>
</feature>